<proteinExistence type="predicted"/>
<accession>A0AAW5M032</accession>
<protein>
    <submittedName>
        <fullName evidence="1">Uncharacterized protein</fullName>
    </submittedName>
</protein>
<dbReference type="Proteomes" id="UP001206089">
    <property type="component" value="Unassembled WGS sequence"/>
</dbReference>
<name>A0AAW5M032_STRSU</name>
<reference evidence="1" key="1">
    <citation type="submission" date="2022-07" db="EMBL/GenBank/DDBJ databases">
        <authorList>
            <person name="Peng Z."/>
        </authorList>
    </citation>
    <scope>NUCLEOTIDE SEQUENCE</scope>
    <source>
        <strain evidence="1">2022WUSS069</strain>
    </source>
</reference>
<evidence type="ECO:0000313" key="1">
    <source>
        <dbReference type="EMBL" id="MCR1233598.1"/>
    </source>
</evidence>
<evidence type="ECO:0000313" key="2">
    <source>
        <dbReference type="Proteomes" id="UP001206089"/>
    </source>
</evidence>
<dbReference type="RefSeq" id="WP_024411240.1">
    <property type="nucleotide sequence ID" value="NZ_CP039462.1"/>
</dbReference>
<dbReference type="AlphaFoldDB" id="A0AAW5M032"/>
<comment type="caution">
    <text evidence="1">The sequence shown here is derived from an EMBL/GenBank/DDBJ whole genome shotgun (WGS) entry which is preliminary data.</text>
</comment>
<sequence length="158" mass="18946">MKRLNFRYDSYFNNVDLISAVILEILKETASSYIYVSNLVSYSKYEGDAKENIIKRQRLIDFNADTRFNHFTELTVNEFFDYLYQCQYIEECRIILTNKHYTVEELYKNLEYENVVFELELIEEVLYSLKISQWVSSVSLKNLLIDFPITIETTYTDL</sequence>
<gene>
    <name evidence="1" type="ORF">NQD44_10870</name>
</gene>
<organism evidence="1 2">
    <name type="scientific">Streptococcus suis</name>
    <dbReference type="NCBI Taxonomy" id="1307"/>
    <lineage>
        <taxon>Bacteria</taxon>
        <taxon>Bacillati</taxon>
        <taxon>Bacillota</taxon>
        <taxon>Bacilli</taxon>
        <taxon>Lactobacillales</taxon>
        <taxon>Streptococcaceae</taxon>
        <taxon>Streptococcus</taxon>
    </lineage>
</organism>
<dbReference type="EMBL" id="JANJPK010000043">
    <property type="protein sequence ID" value="MCR1233598.1"/>
    <property type="molecule type" value="Genomic_DNA"/>
</dbReference>